<dbReference type="Proteomes" id="UP001163603">
    <property type="component" value="Chromosome 3"/>
</dbReference>
<evidence type="ECO:0000313" key="1">
    <source>
        <dbReference type="EMBL" id="KAJ0046606.1"/>
    </source>
</evidence>
<gene>
    <name evidence="1" type="ORF">Pint_03701</name>
</gene>
<protein>
    <submittedName>
        <fullName evidence="1">Uncharacterized protein</fullName>
    </submittedName>
</protein>
<organism evidence="1 2">
    <name type="scientific">Pistacia integerrima</name>
    <dbReference type="NCBI Taxonomy" id="434235"/>
    <lineage>
        <taxon>Eukaryota</taxon>
        <taxon>Viridiplantae</taxon>
        <taxon>Streptophyta</taxon>
        <taxon>Embryophyta</taxon>
        <taxon>Tracheophyta</taxon>
        <taxon>Spermatophyta</taxon>
        <taxon>Magnoliopsida</taxon>
        <taxon>eudicotyledons</taxon>
        <taxon>Gunneridae</taxon>
        <taxon>Pentapetalae</taxon>
        <taxon>rosids</taxon>
        <taxon>malvids</taxon>
        <taxon>Sapindales</taxon>
        <taxon>Anacardiaceae</taxon>
        <taxon>Pistacia</taxon>
    </lineage>
</organism>
<name>A0ACC0Z5Q6_9ROSI</name>
<comment type="caution">
    <text evidence="1">The sequence shown here is derived from an EMBL/GenBank/DDBJ whole genome shotgun (WGS) entry which is preliminary data.</text>
</comment>
<accession>A0ACC0Z5Q6</accession>
<dbReference type="EMBL" id="CM047738">
    <property type="protein sequence ID" value="KAJ0046606.1"/>
    <property type="molecule type" value="Genomic_DNA"/>
</dbReference>
<reference evidence="2" key="1">
    <citation type="journal article" date="2023" name="G3 (Bethesda)">
        <title>Genome assembly and association tests identify interacting loci associated with vigor, precocity, and sex in interspecific pistachio rootstocks.</title>
        <authorList>
            <person name="Palmer W."/>
            <person name="Jacygrad E."/>
            <person name="Sagayaradj S."/>
            <person name="Cavanaugh K."/>
            <person name="Han R."/>
            <person name="Bertier L."/>
            <person name="Beede B."/>
            <person name="Kafkas S."/>
            <person name="Golino D."/>
            <person name="Preece J."/>
            <person name="Michelmore R."/>
        </authorList>
    </citation>
    <scope>NUCLEOTIDE SEQUENCE [LARGE SCALE GENOMIC DNA]</scope>
</reference>
<proteinExistence type="predicted"/>
<sequence>MTMAFSCNKGFVLLVIHVCSVINNGAVLLVINKQYLLSMFSSCNFHVVGRGVFLNFPCNIYFEILYLS</sequence>
<keyword evidence="2" id="KW-1185">Reference proteome</keyword>
<evidence type="ECO:0000313" key="2">
    <source>
        <dbReference type="Proteomes" id="UP001163603"/>
    </source>
</evidence>